<evidence type="ECO:0000313" key="1">
    <source>
        <dbReference type="EMBL" id="VFJ52153.1"/>
    </source>
</evidence>
<dbReference type="AlphaFoldDB" id="A0A450SGH2"/>
<reference evidence="1" key="1">
    <citation type="submission" date="2019-02" db="EMBL/GenBank/DDBJ databases">
        <authorList>
            <person name="Gruber-Vodicka R. H."/>
            <person name="Seah K. B. B."/>
        </authorList>
    </citation>
    <scope>NUCLEOTIDE SEQUENCE</scope>
    <source>
        <strain evidence="1">BECK_DK161</strain>
    </source>
</reference>
<accession>A0A450SGH2</accession>
<sequence length="72" mass="7811">MQFSAALFGVWREALTNKKNLPNTQRSNISSSASLGKKSGMDLLPAFRAVCKTHLALPNGVKNGLKMLSHKV</sequence>
<dbReference type="EMBL" id="CAADEY010000035">
    <property type="protein sequence ID" value="VFJ52153.1"/>
    <property type="molecule type" value="Genomic_DNA"/>
</dbReference>
<gene>
    <name evidence="1" type="ORF">BECKDK2373C_GA0170839_103511</name>
</gene>
<proteinExistence type="predicted"/>
<name>A0A450SGH2_9GAMM</name>
<protein>
    <submittedName>
        <fullName evidence="1">Uncharacterized protein</fullName>
    </submittedName>
</protein>
<organism evidence="1">
    <name type="scientific">Candidatus Kentrum sp. DK</name>
    <dbReference type="NCBI Taxonomy" id="2126562"/>
    <lineage>
        <taxon>Bacteria</taxon>
        <taxon>Pseudomonadati</taxon>
        <taxon>Pseudomonadota</taxon>
        <taxon>Gammaproteobacteria</taxon>
        <taxon>Candidatus Kentrum</taxon>
    </lineage>
</organism>